<gene>
    <name evidence="2" type="ORF">GFSPODELE1_LOCUS10015</name>
</gene>
<feature type="region of interest" description="Disordered" evidence="1">
    <location>
        <begin position="1"/>
        <end position="106"/>
    </location>
</feature>
<dbReference type="PANTHER" id="PTHR23146:SF0">
    <property type="entry name" value="RNA POLYMERASE-ASSOCIATED PROTEIN LEO1"/>
    <property type="match status" value="1"/>
</dbReference>
<feature type="region of interest" description="Disordered" evidence="1">
    <location>
        <begin position="231"/>
        <end position="261"/>
    </location>
</feature>
<organism evidence="2 3">
    <name type="scientific">Somion occarium</name>
    <dbReference type="NCBI Taxonomy" id="3059160"/>
    <lineage>
        <taxon>Eukaryota</taxon>
        <taxon>Fungi</taxon>
        <taxon>Dikarya</taxon>
        <taxon>Basidiomycota</taxon>
        <taxon>Agaricomycotina</taxon>
        <taxon>Agaricomycetes</taxon>
        <taxon>Polyporales</taxon>
        <taxon>Cerrenaceae</taxon>
        <taxon>Somion</taxon>
    </lineage>
</organism>
<keyword evidence="3" id="KW-1185">Reference proteome</keyword>
<feature type="compositionally biased region" description="Acidic residues" evidence="1">
    <location>
        <begin position="498"/>
        <end position="510"/>
    </location>
</feature>
<feature type="compositionally biased region" description="Acidic residues" evidence="1">
    <location>
        <begin position="370"/>
        <end position="390"/>
    </location>
</feature>
<feature type="region of interest" description="Disordered" evidence="1">
    <location>
        <begin position="335"/>
        <end position="536"/>
    </location>
</feature>
<evidence type="ECO:0000313" key="2">
    <source>
        <dbReference type="EMBL" id="CAL1714990.1"/>
    </source>
</evidence>
<evidence type="ECO:0008006" key="4">
    <source>
        <dbReference type="Google" id="ProtNLM"/>
    </source>
</evidence>
<dbReference type="PANTHER" id="PTHR23146">
    <property type="entry name" value="LEO1 PROTEIN"/>
    <property type="match status" value="1"/>
</dbReference>
<dbReference type="Proteomes" id="UP001497453">
    <property type="component" value="Chromosome 8"/>
</dbReference>
<feature type="compositionally biased region" description="Acidic residues" evidence="1">
    <location>
        <begin position="53"/>
        <end position="64"/>
    </location>
</feature>
<proteinExistence type="predicted"/>
<accession>A0ABP1E4W8</accession>
<name>A0ABP1E4W8_9APHY</name>
<feature type="compositionally biased region" description="Basic and acidic residues" evidence="1">
    <location>
        <begin position="458"/>
        <end position="479"/>
    </location>
</feature>
<evidence type="ECO:0000256" key="1">
    <source>
        <dbReference type="SAM" id="MobiDB-lite"/>
    </source>
</evidence>
<feature type="compositionally biased region" description="Basic and acidic residues" evidence="1">
    <location>
        <begin position="80"/>
        <end position="97"/>
    </location>
</feature>
<dbReference type="EMBL" id="OZ037951">
    <property type="protein sequence ID" value="CAL1714990.1"/>
    <property type="molecule type" value="Genomic_DNA"/>
</dbReference>
<dbReference type="Pfam" id="PF04004">
    <property type="entry name" value="Leo1"/>
    <property type="match status" value="1"/>
</dbReference>
<evidence type="ECO:0000313" key="3">
    <source>
        <dbReference type="Proteomes" id="UP001497453"/>
    </source>
</evidence>
<reference evidence="3" key="1">
    <citation type="submission" date="2024-04" db="EMBL/GenBank/DDBJ databases">
        <authorList>
            <person name="Shaw F."/>
            <person name="Minotto A."/>
        </authorList>
    </citation>
    <scope>NUCLEOTIDE SEQUENCE [LARGE SCALE GENOMIC DNA]</scope>
</reference>
<protein>
    <recommendedName>
        <fullName evidence="4">RNA polymerase-associated protein LEO1</fullName>
    </recommendedName>
</protein>
<feature type="compositionally biased region" description="Basic and acidic residues" evidence="1">
    <location>
        <begin position="400"/>
        <end position="410"/>
    </location>
</feature>
<feature type="compositionally biased region" description="Basic residues" evidence="1">
    <location>
        <begin position="354"/>
        <end position="365"/>
    </location>
</feature>
<dbReference type="InterPro" id="IPR007149">
    <property type="entry name" value="Leo1"/>
</dbReference>
<sequence length="536" mass="60289">MSLADALVPPTNHVPKVEDSQPDERWEVTDVNMQPQSDHAGEDTESAQAHDEDMQDLFGEDAAAEETKHEDSAPSPAPSDHGEEGLSDTERRHREAMEYAEDDEAEPVVEQVLEANAAIPNIPVPRSSDGKHWVIRMPNFVKVDSKPFHPDTYVGPEQEDEELTAESLREKSMSIKLKVENTVRWRWVKDEHAQDRRQSNARVIRWSDGTMSLKLGKELFDITQTIDTSGAVQRSSLGGSSQSSQSQTQPPPSTPQKTRQGQGLTYLVAQHKRAGILQCEALITGYMSLRPTGMQSETHRMLVRAVGQKHNKVARLRMAPDPMMDPEREKMELLKMASKKSRKPKGDEDGLGGARRRRQSYTRKRRSDDMWSDDEEEEIFGAGGSEDEFGGEDRRKRRRPAVDENARKGPGEYQTDDFLVSDTDEDGDHNESDEGTSRRRKTRKHRDDGVEDEDDLDKLDAKIDQQEAEERKRRLKEIGPEAGAGAPSTDAVPAPDAEPMDVESEEEEEDLAVRRAGNVAGPRKKRAIDVEEEDEE</sequence>
<feature type="compositionally biased region" description="Basic and acidic residues" evidence="1">
    <location>
        <begin position="15"/>
        <end position="28"/>
    </location>
</feature>